<keyword evidence="6" id="KW-0472">Membrane</keyword>
<dbReference type="InterPro" id="IPR000403">
    <property type="entry name" value="PI3/4_kinase_cat_dom"/>
</dbReference>
<dbReference type="EMBL" id="CAJVPV010004547">
    <property type="protein sequence ID" value="CAG8575442.1"/>
    <property type="molecule type" value="Genomic_DNA"/>
</dbReference>
<accession>A0A9N9BPN9</accession>
<keyword evidence="11" id="KW-1185">Reference proteome</keyword>
<comment type="subcellular location">
    <subcellularLocation>
        <location evidence="7">Cell membrane</location>
        <topology evidence="7">Peripheral membrane protein</topology>
    </subcellularLocation>
    <subcellularLocation>
        <location evidence="7">Vacuole membrane</location>
        <topology evidence="7">Peripheral membrane protein</topology>
    </subcellularLocation>
</comment>
<feature type="region of interest" description="Disordered" evidence="8">
    <location>
        <begin position="299"/>
        <end position="331"/>
    </location>
</feature>
<feature type="compositionally biased region" description="Polar residues" evidence="8">
    <location>
        <begin position="418"/>
        <end position="429"/>
    </location>
</feature>
<feature type="region of interest" description="Disordered" evidence="8">
    <location>
        <begin position="604"/>
        <end position="623"/>
    </location>
</feature>
<dbReference type="GO" id="GO:0005886">
    <property type="term" value="C:plasma membrane"/>
    <property type="evidence" value="ECO:0007669"/>
    <property type="project" value="UniProtKB-SubCell"/>
</dbReference>
<dbReference type="AlphaFoldDB" id="A0A9N9BPN9"/>
<keyword evidence="4 7" id="KW-0418">Kinase</keyword>
<evidence type="ECO:0000313" key="10">
    <source>
        <dbReference type="EMBL" id="CAG8575442.1"/>
    </source>
</evidence>
<evidence type="ECO:0000256" key="1">
    <source>
        <dbReference type="ARBA" id="ARBA00022475"/>
    </source>
</evidence>
<evidence type="ECO:0000256" key="2">
    <source>
        <dbReference type="ARBA" id="ARBA00022679"/>
    </source>
</evidence>
<comment type="caution">
    <text evidence="10">The sequence shown here is derived from an EMBL/GenBank/DDBJ whole genome shotgun (WGS) entry which is preliminary data.</text>
</comment>
<dbReference type="GO" id="GO:0046854">
    <property type="term" value="P:phosphatidylinositol phosphate biosynthetic process"/>
    <property type="evidence" value="ECO:0007669"/>
    <property type="project" value="UniProtKB-UniRule"/>
</dbReference>
<dbReference type="InterPro" id="IPR039756">
    <property type="entry name" value="Lsb6/PI4K2"/>
</dbReference>
<comment type="cofactor">
    <cofactor evidence="7">
        <name>Mg(2+)</name>
        <dbReference type="ChEBI" id="CHEBI:18420"/>
    </cofactor>
    <cofactor evidence="7">
        <name>Mn(2+)</name>
        <dbReference type="ChEBI" id="CHEBI:29035"/>
    </cofactor>
</comment>
<dbReference type="GO" id="GO:0004430">
    <property type="term" value="F:1-phosphatidylinositol 4-kinase activity"/>
    <property type="evidence" value="ECO:0007669"/>
    <property type="project" value="UniProtKB-UniRule"/>
</dbReference>
<dbReference type="OrthoDB" id="3349449at2759"/>
<name>A0A9N9BPN9_9GLOM</name>
<dbReference type="GO" id="GO:0005524">
    <property type="term" value="F:ATP binding"/>
    <property type="evidence" value="ECO:0007669"/>
    <property type="project" value="UniProtKB-UniRule"/>
</dbReference>
<organism evidence="10 11">
    <name type="scientific">Acaulospora morrowiae</name>
    <dbReference type="NCBI Taxonomy" id="94023"/>
    <lineage>
        <taxon>Eukaryota</taxon>
        <taxon>Fungi</taxon>
        <taxon>Fungi incertae sedis</taxon>
        <taxon>Mucoromycota</taxon>
        <taxon>Glomeromycotina</taxon>
        <taxon>Glomeromycetes</taxon>
        <taxon>Diversisporales</taxon>
        <taxon>Acaulosporaceae</taxon>
        <taxon>Acaulospora</taxon>
    </lineage>
</organism>
<evidence type="ECO:0000256" key="5">
    <source>
        <dbReference type="ARBA" id="ARBA00022840"/>
    </source>
</evidence>
<dbReference type="GO" id="GO:0000329">
    <property type="term" value="C:fungal-type vacuole membrane"/>
    <property type="evidence" value="ECO:0007669"/>
    <property type="project" value="TreeGrafter"/>
</dbReference>
<dbReference type="Proteomes" id="UP000789342">
    <property type="component" value="Unassembled WGS sequence"/>
</dbReference>
<dbReference type="PROSITE" id="PS50290">
    <property type="entry name" value="PI3_4_KINASE_3"/>
    <property type="match status" value="1"/>
</dbReference>
<gene>
    <name evidence="10" type="ORF">AMORRO_LOCUS6670</name>
</gene>
<evidence type="ECO:0000256" key="7">
    <source>
        <dbReference type="RuleBase" id="RU367084"/>
    </source>
</evidence>
<feature type="region of interest" description="Disordered" evidence="8">
    <location>
        <begin position="629"/>
        <end position="683"/>
    </location>
</feature>
<evidence type="ECO:0000256" key="4">
    <source>
        <dbReference type="ARBA" id="ARBA00022777"/>
    </source>
</evidence>
<feature type="region of interest" description="Disordered" evidence="8">
    <location>
        <begin position="51"/>
        <end position="73"/>
    </location>
</feature>
<feature type="compositionally biased region" description="Polar residues" evidence="8">
    <location>
        <begin position="630"/>
        <end position="649"/>
    </location>
</feature>
<dbReference type="PANTHER" id="PTHR12865">
    <property type="entry name" value="PHOSPHATIDYLINOSITOL 4-KINASE TYPE-II"/>
    <property type="match status" value="1"/>
</dbReference>
<keyword evidence="1 7" id="KW-1003">Cell membrane</keyword>
<feature type="non-terminal residue" evidence="10">
    <location>
        <position position="730"/>
    </location>
</feature>
<evidence type="ECO:0000256" key="6">
    <source>
        <dbReference type="ARBA" id="ARBA00023136"/>
    </source>
</evidence>
<keyword evidence="5 7" id="KW-0067">ATP-binding</keyword>
<feature type="compositionally biased region" description="Low complexity" evidence="8">
    <location>
        <begin position="660"/>
        <end position="678"/>
    </location>
</feature>
<proteinExistence type="inferred from homology"/>
<evidence type="ECO:0000259" key="9">
    <source>
        <dbReference type="PROSITE" id="PS50290"/>
    </source>
</evidence>
<comment type="catalytic activity">
    <reaction evidence="7">
        <text>a 1,2-diacyl-sn-glycero-3-phospho-(1D-myo-inositol) + ATP = a 1,2-diacyl-sn-glycero-3-phospho-(1D-myo-inositol 4-phosphate) + ADP + H(+)</text>
        <dbReference type="Rhea" id="RHEA:19877"/>
        <dbReference type="ChEBI" id="CHEBI:15378"/>
        <dbReference type="ChEBI" id="CHEBI:30616"/>
        <dbReference type="ChEBI" id="CHEBI:57880"/>
        <dbReference type="ChEBI" id="CHEBI:58178"/>
        <dbReference type="ChEBI" id="CHEBI:456216"/>
        <dbReference type="EC" id="2.7.1.67"/>
    </reaction>
</comment>
<evidence type="ECO:0000256" key="8">
    <source>
        <dbReference type="SAM" id="MobiDB-lite"/>
    </source>
</evidence>
<dbReference type="GO" id="GO:0005768">
    <property type="term" value="C:endosome"/>
    <property type="evidence" value="ECO:0007669"/>
    <property type="project" value="UniProtKB-UniRule"/>
</dbReference>
<dbReference type="EC" id="2.7.1.67" evidence="7"/>
<dbReference type="Pfam" id="PF00454">
    <property type="entry name" value="PI3_PI4_kinase"/>
    <property type="match status" value="1"/>
</dbReference>
<keyword evidence="3 7" id="KW-0547">Nucleotide-binding</keyword>
<feature type="domain" description="PI3K/PI4K catalytic" evidence="9">
    <location>
        <begin position="158"/>
        <end position="595"/>
    </location>
</feature>
<feature type="compositionally biased region" description="Polar residues" evidence="8">
    <location>
        <begin position="314"/>
        <end position="327"/>
    </location>
</feature>
<comment type="similarity">
    <text evidence="7">Belongs to the PI3/PI4-kinase family.</text>
</comment>
<dbReference type="PANTHER" id="PTHR12865:SF1">
    <property type="entry name" value="PHOSPHATIDYLINOSITOL 4-KINASE TYPE 2"/>
    <property type="match status" value="1"/>
</dbReference>
<reference evidence="10" key="1">
    <citation type="submission" date="2021-06" db="EMBL/GenBank/DDBJ databases">
        <authorList>
            <person name="Kallberg Y."/>
            <person name="Tangrot J."/>
            <person name="Rosling A."/>
        </authorList>
    </citation>
    <scope>NUCLEOTIDE SEQUENCE</scope>
    <source>
        <strain evidence="10">CL551</strain>
    </source>
</reference>
<evidence type="ECO:0000256" key="3">
    <source>
        <dbReference type="ARBA" id="ARBA00022741"/>
    </source>
</evidence>
<protein>
    <recommendedName>
        <fullName evidence="7">Phosphatidylinositol 4-kinase</fullName>
        <ecNumber evidence="7">2.7.1.67</ecNumber>
    </recommendedName>
</protein>
<keyword evidence="2 7" id="KW-0808">Transferase</keyword>
<dbReference type="GO" id="GO:0007030">
    <property type="term" value="P:Golgi organization"/>
    <property type="evidence" value="ECO:0007669"/>
    <property type="project" value="TreeGrafter"/>
</dbReference>
<dbReference type="GO" id="GO:0005802">
    <property type="term" value="C:trans-Golgi network"/>
    <property type="evidence" value="ECO:0007669"/>
    <property type="project" value="TreeGrafter"/>
</dbReference>
<feature type="compositionally biased region" description="Low complexity" evidence="8">
    <location>
        <begin position="430"/>
        <end position="445"/>
    </location>
</feature>
<feature type="compositionally biased region" description="Polar residues" evidence="8">
    <location>
        <begin position="455"/>
        <end position="472"/>
    </location>
</feature>
<sequence>YVKLTQEDFEDDEFYSLDGAWPYEHNIDLVTAKPYKKRALSESRQYYKKIQNPRSRMENAPIDNEQQNARSSDDITEDIVDVPRNTWSQIFPKKLKSKGTVKGNDKELELYKSVFEPIQNLQDWQPSVPPLTANHEPPLTPELYLAILDSVKGAIAAGTQPIRISQGSSGSYFCRNKEERIVGVFKPKNEEPYGHLNPKWTKWIHRNLFPCFFGRSCLIPNLGYISEAAASLLDRRLNLNIVPLTEVVWLSSPSFHYDYLDRRAARSKKNPKPLPEKIGSFQVFLEGFKDANVFLREHPWPEHNNNNDNERVTDSNVTTSERSNSRLSPLMCGRSGTIDDEDLNESYPLGKRFSWTAELQHQFREQFEKLVILDYLMRNTDRGFSNWMIKYCEKDERQCFTNTPPKAKVMKTPDALSTEVSSTDQQVLQSSENIASPSSSESKSSLNIDPKEMAHSTSVPENSGNSIHTEPSSSIPYPHIHVAAIDNGLAFPFKHPDQWRSYPYGWSYLSEALIGQPFTANTRNHFLPLLTDPKWWKETVSELGRFFSIDDDFDEGMFTKQMAVLKGQGWNIVETLSQPNQGPLDLCARQNAMVWDEIDTIEIPGDSDLSESENSSAIDIANRGRVGSKRINSSMEISNPDSNQATSRRSLSEDGSIRRSSLSTSAPAASSIAASGSSKQKWSDRLNRVKEKFNLDGRKDKNFMEGKRTKKVIVERLEILNGSTPFFTWC</sequence>
<feature type="region of interest" description="Disordered" evidence="8">
    <location>
        <begin position="403"/>
        <end position="472"/>
    </location>
</feature>
<evidence type="ECO:0000313" key="11">
    <source>
        <dbReference type="Proteomes" id="UP000789342"/>
    </source>
</evidence>
<dbReference type="GO" id="GO:0007032">
    <property type="term" value="P:endosome organization"/>
    <property type="evidence" value="ECO:0007669"/>
    <property type="project" value="TreeGrafter"/>
</dbReference>